<dbReference type="STRING" id="126957.T1IZ07"/>
<proteinExistence type="inferred from homology"/>
<name>T1IZ07_STRMM</name>
<dbReference type="SFLD" id="SFLDS00019">
    <property type="entry name" value="Glutathione_Transferase_(cytos"/>
    <property type="match status" value="1"/>
</dbReference>
<dbReference type="InterPro" id="IPR040077">
    <property type="entry name" value="GST_C_Theta"/>
</dbReference>
<dbReference type="SFLD" id="SFLDG01153">
    <property type="entry name" value="Main.4:_Theta-like"/>
    <property type="match status" value="1"/>
</dbReference>
<dbReference type="InterPro" id="IPR036282">
    <property type="entry name" value="Glutathione-S-Trfase_C_sf"/>
</dbReference>
<organism evidence="10 11">
    <name type="scientific">Strigamia maritima</name>
    <name type="common">European centipede</name>
    <name type="synonym">Geophilus maritimus</name>
    <dbReference type="NCBI Taxonomy" id="126957"/>
    <lineage>
        <taxon>Eukaryota</taxon>
        <taxon>Metazoa</taxon>
        <taxon>Ecdysozoa</taxon>
        <taxon>Arthropoda</taxon>
        <taxon>Myriapoda</taxon>
        <taxon>Chilopoda</taxon>
        <taxon>Pleurostigmophora</taxon>
        <taxon>Geophilomorpha</taxon>
        <taxon>Linotaeniidae</taxon>
        <taxon>Strigamia</taxon>
    </lineage>
</organism>
<dbReference type="InterPro" id="IPR036249">
    <property type="entry name" value="Thioredoxin-like_sf"/>
</dbReference>
<evidence type="ECO:0000256" key="1">
    <source>
        <dbReference type="ARBA" id="ARBA00004496"/>
    </source>
</evidence>
<evidence type="ECO:0000256" key="6">
    <source>
        <dbReference type="ARBA" id="ARBA00022679"/>
    </source>
</evidence>
<evidence type="ECO:0000259" key="9">
    <source>
        <dbReference type="PROSITE" id="PS50405"/>
    </source>
</evidence>
<comment type="catalytic activity">
    <reaction evidence="7">
        <text>RX + glutathione = an S-substituted glutathione + a halide anion + H(+)</text>
        <dbReference type="Rhea" id="RHEA:16437"/>
        <dbReference type="ChEBI" id="CHEBI:15378"/>
        <dbReference type="ChEBI" id="CHEBI:16042"/>
        <dbReference type="ChEBI" id="CHEBI:17792"/>
        <dbReference type="ChEBI" id="CHEBI:57925"/>
        <dbReference type="ChEBI" id="CHEBI:90779"/>
        <dbReference type="EC" id="2.5.1.18"/>
    </reaction>
</comment>
<dbReference type="Gene3D" id="1.20.1050.10">
    <property type="match status" value="1"/>
</dbReference>
<evidence type="ECO:0000313" key="10">
    <source>
        <dbReference type="EnsemblMetazoa" id="SMAR006476-PA"/>
    </source>
</evidence>
<dbReference type="InterPro" id="IPR010987">
    <property type="entry name" value="Glutathione-S-Trfase_C-like"/>
</dbReference>
<protein>
    <recommendedName>
        <fullName evidence="4">glutathione transferase</fullName>
        <ecNumber evidence="4">2.5.1.18</ecNumber>
    </recommendedName>
</protein>
<comment type="subunit">
    <text evidence="3">Homodimer.</text>
</comment>
<keyword evidence="11" id="KW-1185">Reference proteome</keyword>
<dbReference type="SUPFAM" id="SSF52833">
    <property type="entry name" value="Thioredoxin-like"/>
    <property type="match status" value="1"/>
</dbReference>
<evidence type="ECO:0000256" key="3">
    <source>
        <dbReference type="ARBA" id="ARBA00011738"/>
    </source>
</evidence>
<dbReference type="FunFam" id="3.40.30.10:FF:000176">
    <property type="entry name" value="Glutathione S-transferase theta-1"/>
    <property type="match status" value="1"/>
</dbReference>
<dbReference type="InterPro" id="IPR004045">
    <property type="entry name" value="Glutathione_S-Trfase_N"/>
</dbReference>
<dbReference type="OMA" id="YFRTIWL"/>
<dbReference type="Pfam" id="PF02798">
    <property type="entry name" value="GST_N"/>
    <property type="match status" value="1"/>
</dbReference>
<dbReference type="PROSITE" id="PS50404">
    <property type="entry name" value="GST_NTER"/>
    <property type="match status" value="1"/>
</dbReference>
<dbReference type="EMBL" id="JH431702">
    <property type="status" value="NOT_ANNOTATED_CDS"/>
    <property type="molecule type" value="Genomic_DNA"/>
</dbReference>
<dbReference type="SFLD" id="SFLDG00358">
    <property type="entry name" value="Main_(cytGST)"/>
    <property type="match status" value="1"/>
</dbReference>
<feature type="domain" description="GST C-terminal" evidence="9">
    <location>
        <begin position="88"/>
        <end position="222"/>
    </location>
</feature>
<dbReference type="Gene3D" id="3.40.30.10">
    <property type="entry name" value="Glutaredoxin"/>
    <property type="match status" value="1"/>
</dbReference>
<dbReference type="Pfam" id="PF00043">
    <property type="entry name" value="GST_C"/>
    <property type="match status" value="1"/>
</dbReference>
<evidence type="ECO:0000256" key="5">
    <source>
        <dbReference type="ARBA" id="ARBA00022490"/>
    </source>
</evidence>
<accession>T1IZ07</accession>
<evidence type="ECO:0000259" key="8">
    <source>
        <dbReference type="PROSITE" id="PS50404"/>
    </source>
</evidence>
<dbReference type="HOGENOM" id="CLU_011226_2_0_1"/>
<evidence type="ECO:0000256" key="4">
    <source>
        <dbReference type="ARBA" id="ARBA00012452"/>
    </source>
</evidence>
<dbReference type="SUPFAM" id="SSF47616">
    <property type="entry name" value="GST C-terminal domain-like"/>
    <property type="match status" value="1"/>
</dbReference>
<keyword evidence="6" id="KW-0808">Transferase</keyword>
<dbReference type="CDD" id="cd03050">
    <property type="entry name" value="GST_N_Theta"/>
    <property type="match status" value="1"/>
</dbReference>
<dbReference type="InterPro" id="IPR040079">
    <property type="entry name" value="Glutathione_S-Trfase"/>
</dbReference>
<comment type="similarity">
    <text evidence="2">Belongs to the GST superfamily. Theta family.</text>
</comment>
<dbReference type="Proteomes" id="UP000014500">
    <property type="component" value="Unassembled WGS sequence"/>
</dbReference>
<dbReference type="PANTHER" id="PTHR43917">
    <property type="match status" value="1"/>
</dbReference>
<dbReference type="InterPro" id="IPR040075">
    <property type="entry name" value="GST_N_Theta"/>
</dbReference>
<reference evidence="11" key="1">
    <citation type="submission" date="2011-05" db="EMBL/GenBank/DDBJ databases">
        <authorList>
            <person name="Richards S.R."/>
            <person name="Qu J."/>
            <person name="Jiang H."/>
            <person name="Jhangiani S.N."/>
            <person name="Agravi P."/>
            <person name="Goodspeed R."/>
            <person name="Gross S."/>
            <person name="Mandapat C."/>
            <person name="Jackson L."/>
            <person name="Mathew T."/>
            <person name="Pu L."/>
            <person name="Thornton R."/>
            <person name="Saada N."/>
            <person name="Wilczek-Boney K.B."/>
            <person name="Lee S."/>
            <person name="Kovar C."/>
            <person name="Wu Y."/>
            <person name="Scherer S.E."/>
            <person name="Worley K.C."/>
            <person name="Muzny D.M."/>
            <person name="Gibbs R."/>
        </authorList>
    </citation>
    <scope>NUCLEOTIDE SEQUENCE</scope>
    <source>
        <strain evidence="11">Brora</strain>
    </source>
</reference>
<dbReference type="InterPro" id="IPR051369">
    <property type="entry name" value="GST_Theta"/>
</dbReference>
<dbReference type="eggNOG" id="KOG0867">
    <property type="taxonomic scope" value="Eukaryota"/>
</dbReference>
<evidence type="ECO:0000256" key="7">
    <source>
        <dbReference type="ARBA" id="ARBA00047960"/>
    </source>
</evidence>
<comment type="subcellular location">
    <subcellularLocation>
        <location evidence="1">Cytoplasm</location>
    </subcellularLocation>
</comment>
<evidence type="ECO:0000256" key="2">
    <source>
        <dbReference type="ARBA" id="ARBA00009899"/>
    </source>
</evidence>
<dbReference type="GO" id="GO:0006749">
    <property type="term" value="P:glutathione metabolic process"/>
    <property type="evidence" value="ECO:0007669"/>
    <property type="project" value="TreeGrafter"/>
</dbReference>
<dbReference type="FunFam" id="1.20.1050.10:FF:000008">
    <property type="entry name" value="Glutathione S-transferase theta-1"/>
    <property type="match status" value="1"/>
</dbReference>
<dbReference type="PhylomeDB" id="T1IZ07"/>
<feature type="domain" description="GST N-terminal" evidence="8">
    <location>
        <begin position="1"/>
        <end position="82"/>
    </location>
</feature>
<dbReference type="CDD" id="cd03183">
    <property type="entry name" value="GST_C_Theta"/>
    <property type="match status" value="1"/>
</dbReference>
<dbReference type="AlphaFoldDB" id="T1IZ07"/>
<dbReference type="GO" id="GO:0004364">
    <property type="term" value="F:glutathione transferase activity"/>
    <property type="evidence" value="ECO:0007669"/>
    <property type="project" value="UniProtKB-EC"/>
</dbReference>
<dbReference type="PANTHER" id="PTHR43917:SF8">
    <property type="entry name" value="GH16740P-RELATED"/>
    <property type="match status" value="1"/>
</dbReference>
<evidence type="ECO:0000313" key="11">
    <source>
        <dbReference type="Proteomes" id="UP000014500"/>
    </source>
</evidence>
<dbReference type="EC" id="2.5.1.18" evidence="4"/>
<dbReference type="InterPro" id="IPR004046">
    <property type="entry name" value="GST_C"/>
</dbReference>
<dbReference type="GO" id="GO:0005737">
    <property type="term" value="C:cytoplasm"/>
    <property type="evidence" value="ECO:0007669"/>
    <property type="project" value="UniProtKB-SubCell"/>
</dbReference>
<sequence length="226" mass="26030">MALKVYYDLMSQPARSLIIYLKYCKIPFTECPIALRNGEHLSEDYAKINRFKKVPAIDHNGFKLAESVAIFRYISREFPAAEKLYPKNSQSQAKIDEFLEWHHINLRGSAAMYFMTKAILPRMTGKPVDENQLKSYGKKIEEAVNTIETLFIRNQPFLTGNEISVADVLAACELEQPLSVGYDIYGGHEKMSEWMKRVQNALQPYYNEVHAIVHKIGKNYPTKSKM</sequence>
<dbReference type="EnsemblMetazoa" id="SMAR006476-RA">
    <property type="protein sequence ID" value="SMAR006476-PA"/>
    <property type="gene ID" value="SMAR006476"/>
</dbReference>
<keyword evidence="5" id="KW-0963">Cytoplasm</keyword>
<dbReference type="PROSITE" id="PS50405">
    <property type="entry name" value="GST_CTER"/>
    <property type="match status" value="1"/>
</dbReference>
<reference evidence="10" key="2">
    <citation type="submission" date="2015-02" db="UniProtKB">
        <authorList>
            <consortium name="EnsemblMetazoa"/>
        </authorList>
    </citation>
    <scope>IDENTIFICATION</scope>
</reference>